<gene>
    <name evidence="3" type="ORF">GCM10012286_64780</name>
</gene>
<sequence>MGGVVTHTLRRVNDNSPEPLGSSEPPPGTGTADNPPPDPPLDPPPDPPPDRRRVPRWLVRAATYVRRHLADNTKLLALTFLANLIVIFGTGTVWYAEGGDITLVGGVVGALLLLGGAMLPLIRGRGQDGVEKPLWPPLMLLVVPVAVLAVALPAWIVTEVRAARPVDLTHEFELEPSGPFEQGMTVTASAHTDRPKPRLFITFAASEYDPATPVCVPSSRLSVTLRSGAKRDSAQSVRPGQELTFDLGRNHKDISLAVRMTAEPNCALDLTVDSARVDD</sequence>
<feature type="transmembrane region" description="Helical" evidence="2">
    <location>
        <begin position="101"/>
        <end position="122"/>
    </location>
</feature>
<name>A0ABQ2MMX9_9ACTN</name>
<keyword evidence="2" id="KW-0812">Transmembrane</keyword>
<dbReference type="EMBL" id="BMNG01000016">
    <property type="protein sequence ID" value="GGO54610.1"/>
    <property type="molecule type" value="Genomic_DNA"/>
</dbReference>
<feature type="transmembrane region" description="Helical" evidence="2">
    <location>
        <begin position="75"/>
        <end position="95"/>
    </location>
</feature>
<feature type="compositionally biased region" description="Pro residues" evidence="1">
    <location>
        <begin position="24"/>
        <end position="47"/>
    </location>
</feature>
<proteinExistence type="predicted"/>
<comment type="caution">
    <text evidence="3">The sequence shown here is derived from an EMBL/GenBank/DDBJ whole genome shotgun (WGS) entry which is preliminary data.</text>
</comment>
<keyword evidence="2" id="KW-0472">Membrane</keyword>
<keyword evidence="2" id="KW-1133">Transmembrane helix</keyword>
<feature type="region of interest" description="Disordered" evidence="1">
    <location>
        <begin position="1"/>
        <end position="53"/>
    </location>
</feature>
<organism evidence="3 4">
    <name type="scientific">Streptomyces lasiicapitis</name>
    <dbReference type="NCBI Taxonomy" id="1923961"/>
    <lineage>
        <taxon>Bacteria</taxon>
        <taxon>Bacillati</taxon>
        <taxon>Actinomycetota</taxon>
        <taxon>Actinomycetes</taxon>
        <taxon>Kitasatosporales</taxon>
        <taxon>Streptomycetaceae</taxon>
        <taxon>Streptomyces</taxon>
    </lineage>
</organism>
<accession>A0ABQ2MMX9</accession>
<evidence type="ECO:0000256" key="1">
    <source>
        <dbReference type="SAM" id="MobiDB-lite"/>
    </source>
</evidence>
<keyword evidence="4" id="KW-1185">Reference proteome</keyword>
<evidence type="ECO:0000313" key="4">
    <source>
        <dbReference type="Proteomes" id="UP000656881"/>
    </source>
</evidence>
<evidence type="ECO:0000256" key="2">
    <source>
        <dbReference type="SAM" id="Phobius"/>
    </source>
</evidence>
<feature type="transmembrane region" description="Helical" evidence="2">
    <location>
        <begin position="134"/>
        <end position="156"/>
    </location>
</feature>
<dbReference type="Proteomes" id="UP000656881">
    <property type="component" value="Unassembled WGS sequence"/>
</dbReference>
<protein>
    <submittedName>
        <fullName evidence="3">Uncharacterized protein</fullName>
    </submittedName>
</protein>
<reference evidence="4" key="1">
    <citation type="journal article" date="2019" name="Int. J. Syst. Evol. Microbiol.">
        <title>The Global Catalogue of Microorganisms (GCM) 10K type strain sequencing project: providing services to taxonomists for standard genome sequencing and annotation.</title>
        <authorList>
            <consortium name="The Broad Institute Genomics Platform"/>
            <consortium name="The Broad Institute Genome Sequencing Center for Infectious Disease"/>
            <person name="Wu L."/>
            <person name="Ma J."/>
        </authorList>
    </citation>
    <scope>NUCLEOTIDE SEQUENCE [LARGE SCALE GENOMIC DNA]</scope>
    <source>
        <strain evidence="4">CGMCC 4.7349</strain>
    </source>
</reference>
<evidence type="ECO:0000313" key="3">
    <source>
        <dbReference type="EMBL" id="GGO54610.1"/>
    </source>
</evidence>